<dbReference type="HOGENOM" id="CLU_047069_0_0_1"/>
<accession>Q2HSE9</accession>
<evidence type="ECO:0000313" key="6">
    <source>
        <dbReference type="Proteomes" id="UP000002051"/>
    </source>
</evidence>
<dbReference type="Pfam" id="PF01190">
    <property type="entry name" value="Pollen_Ole_e_1"/>
    <property type="match status" value="1"/>
</dbReference>
<feature type="chain" id="PRO_5014586121" evidence="2">
    <location>
        <begin position="21"/>
        <end position="465"/>
    </location>
</feature>
<feature type="signal peptide" evidence="2">
    <location>
        <begin position="1"/>
        <end position="20"/>
    </location>
</feature>
<keyword evidence="2" id="KW-0732">Signal</keyword>
<sequence length="465" mass="50340">MSWFLVILFLIVTFGTFSEASHHHHHHHKKPLSAVVVGTVYCDTCFQQDFSMGNHFISGASVEVECKDGNEISKPRFKKQVKTNEHGEFKIQLPFSVSKHVKRIKGCVVKLVSSNEPFCSIASAASSSSLHLKSRKQGLHIFSAGFFSFKPLKQPNLCNQKPSVVQNTKKLLDSLKKTSFPPKIDPSFPPPLQDPNPPSGVLPFLPPVPLVPEILTPILPPELSPLIPSGMTSEESKYKSTKTSKNLDEKNVINLDTFNLPPNPFLSPPLVPNNPLQPPTSTPLVPNPLQPPPLVPNNPLQPPSTPHFPDPFHPTIPLLHQILPPILSPLVPNGMTSDASKSKSTKTTKNVQSLDEKKATNLDSFNLPPNPFFPPPLLPNNPLQPPSTPTIPNPFQPPTPTPLVPNNPFLPPPSGSSPLFPFPSVPGLSPSPPPSSPPGLAFPFPPLFPPPGSGTPPASTKNVSP</sequence>
<reference evidence="3" key="1">
    <citation type="submission" date="2005-06" db="EMBL/GenBank/DDBJ databases">
        <authorList>
            <person name="Town C.D."/>
        </authorList>
    </citation>
    <scope>NUCLEOTIDE SEQUENCE</scope>
</reference>
<gene>
    <name evidence="5" type="primary">11433842</name>
    <name evidence="4" type="ordered locus">MTR_7g016950</name>
    <name evidence="3" type="ORF">MtrDRAFT_AC151523g2v2</name>
</gene>
<dbReference type="AlphaFoldDB" id="Q2HSE9"/>
<reference evidence="3" key="2">
    <citation type="submission" date="2007-03" db="EMBL/GenBank/DDBJ databases">
        <authorList>
            <consortium name="The International Medicago Genome Annotation Group"/>
        </authorList>
    </citation>
    <scope>NUCLEOTIDE SEQUENCE</scope>
</reference>
<evidence type="ECO:0000313" key="3">
    <source>
        <dbReference type="EMBL" id="ABD33344.1"/>
    </source>
</evidence>
<dbReference type="Proteomes" id="UP000002051">
    <property type="component" value="Unassembled WGS sequence"/>
</dbReference>
<dbReference type="OMA" id="YCETCFQ"/>
<evidence type="ECO:0000313" key="4">
    <source>
        <dbReference type="EMBL" id="AES77766.1"/>
    </source>
</evidence>
<dbReference type="SMR" id="Q2HSE9"/>
<dbReference type="EnsemblPlants" id="AES77766">
    <property type="protein sequence ID" value="AES77766"/>
    <property type="gene ID" value="MTR_7g016950"/>
</dbReference>
<dbReference type="EMBL" id="CM001223">
    <property type="protein sequence ID" value="AES77766.1"/>
    <property type="molecule type" value="Genomic_DNA"/>
</dbReference>
<dbReference type="PaxDb" id="3880-AES77766"/>
<evidence type="ECO:0000256" key="2">
    <source>
        <dbReference type="SAM" id="SignalP"/>
    </source>
</evidence>
<dbReference type="OrthoDB" id="1935547at2759"/>
<organism evidence="3">
    <name type="scientific">Medicago truncatula</name>
    <name type="common">Barrel medic</name>
    <name type="synonym">Medicago tribuloides</name>
    <dbReference type="NCBI Taxonomy" id="3880"/>
    <lineage>
        <taxon>Eukaryota</taxon>
        <taxon>Viridiplantae</taxon>
        <taxon>Streptophyta</taxon>
        <taxon>Embryophyta</taxon>
        <taxon>Tracheophyta</taxon>
        <taxon>Spermatophyta</taxon>
        <taxon>Magnoliopsida</taxon>
        <taxon>eudicotyledons</taxon>
        <taxon>Gunneridae</taxon>
        <taxon>Pentapetalae</taxon>
        <taxon>rosids</taxon>
        <taxon>fabids</taxon>
        <taxon>Fabales</taxon>
        <taxon>Fabaceae</taxon>
        <taxon>Papilionoideae</taxon>
        <taxon>50 kb inversion clade</taxon>
        <taxon>NPAAA clade</taxon>
        <taxon>Hologalegina</taxon>
        <taxon>IRL clade</taxon>
        <taxon>Trifolieae</taxon>
        <taxon>Medicago</taxon>
    </lineage>
</organism>
<feature type="compositionally biased region" description="Pro residues" evidence="1">
    <location>
        <begin position="368"/>
        <end position="437"/>
    </location>
</feature>
<feature type="region of interest" description="Disordered" evidence="1">
    <location>
        <begin position="266"/>
        <end position="307"/>
    </location>
</feature>
<dbReference type="PANTHER" id="PTHR47273:SF4">
    <property type="entry name" value="EXPRESSED PROTEIN"/>
    <property type="match status" value="1"/>
</dbReference>
<reference evidence="5" key="5">
    <citation type="submission" date="2015-04" db="UniProtKB">
        <authorList>
            <consortium name="EnsemblPlants"/>
        </authorList>
    </citation>
    <scope>IDENTIFICATION</scope>
    <source>
        <strain evidence="5">cv. Jemalong A17</strain>
    </source>
</reference>
<dbReference type="eggNOG" id="ENOG502QQ26">
    <property type="taxonomic scope" value="Eukaryota"/>
</dbReference>
<feature type="compositionally biased region" description="Pro residues" evidence="1">
    <location>
        <begin position="443"/>
        <end position="454"/>
    </location>
</feature>
<protein>
    <submittedName>
        <fullName evidence="3">Pollen Ole e 1 allergen and extensin</fullName>
    </submittedName>
    <submittedName>
        <fullName evidence="4">Pollen protein Ole E I-like protein</fullName>
    </submittedName>
</protein>
<reference evidence="4 6" key="3">
    <citation type="journal article" date="2011" name="Nature">
        <title>The Medicago genome provides insight into the evolution of rhizobial symbioses.</title>
        <authorList>
            <person name="Young N.D."/>
            <person name="Debelle F."/>
            <person name="Oldroyd G.E."/>
            <person name="Geurts R."/>
            <person name="Cannon S.B."/>
            <person name="Udvardi M.K."/>
            <person name="Benedito V.A."/>
            <person name="Mayer K.F."/>
            <person name="Gouzy J."/>
            <person name="Schoof H."/>
            <person name="Van de Peer Y."/>
            <person name="Proost S."/>
            <person name="Cook D.R."/>
            <person name="Meyers B.C."/>
            <person name="Spannagl M."/>
            <person name="Cheung F."/>
            <person name="De Mita S."/>
            <person name="Krishnakumar V."/>
            <person name="Gundlach H."/>
            <person name="Zhou S."/>
            <person name="Mudge J."/>
            <person name="Bharti A.K."/>
            <person name="Murray J.D."/>
            <person name="Naoumkina M.A."/>
            <person name="Rosen B."/>
            <person name="Silverstein K.A."/>
            <person name="Tang H."/>
            <person name="Rombauts S."/>
            <person name="Zhao P.X."/>
            <person name="Zhou P."/>
            <person name="Barbe V."/>
            <person name="Bardou P."/>
            <person name="Bechner M."/>
            <person name="Bellec A."/>
            <person name="Berger A."/>
            <person name="Berges H."/>
            <person name="Bidwell S."/>
            <person name="Bisseling T."/>
            <person name="Choisne N."/>
            <person name="Couloux A."/>
            <person name="Denny R."/>
            <person name="Deshpande S."/>
            <person name="Dai X."/>
            <person name="Doyle J.J."/>
            <person name="Dudez A.M."/>
            <person name="Farmer A.D."/>
            <person name="Fouteau S."/>
            <person name="Franken C."/>
            <person name="Gibelin C."/>
            <person name="Gish J."/>
            <person name="Goldstein S."/>
            <person name="Gonzalez A.J."/>
            <person name="Green P.J."/>
            <person name="Hallab A."/>
            <person name="Hartog M."/>
            <person name="Hua A."/>
            <person name="Humphray S.J."/>
            <person name="Jeong D.H."/>
            <person name="Jing Y."/>
            <person name="Jocker A."/>
            <person name="Kenton S.M."/>
            <person name="Kim D.J."/>
            <person name="Klee K."/>
            <person name="Lai H."/>
            <person name="Lang C."/>
            <person name="Lin S."/>
            <person name="Macmil S.L."/>
            <person name="Magdelenat G."/>
            <person name="Matthews L."/>
            <person name="McCorrison J."/>
            <person name="Monaghan E.L."/>
            <person name="Mun J.H."/>
            <person name="Najar F.Z."/>
            <person name="Nicholson C."/>
            <person name="Noirot C."/>
            <person name="O'Bleness M."/>
            <person name="Paule C.R."/>
            <person name="Poulain J."/>
            <person name="Prion F."/>
            <person name="Qin B."/>
            <person name="Qu C."/>
            <person name="Retzel E.F."/>
            <person name="Riddle C."/>
            <person name="Sallet E."/>
            <person name="Samain S."/>
            <person name="Samson N."/>
            <person name="Sanders I."/>
            <person name="Saurat O."/>
            <person name="Scarpelli C."/>
            <person name="Schiex T."/>
            <person name="Segurens B."/>
            <person name="Severin A.J."/>
            <person name="Sherrier D.J."/>
            <person name="Shi R."/>
            <person name="Sims S."/>
            <person name="Singer S.R."/>
            <person name="Sinharoy S."/>
            <person name="Sterck L."/>
            <person name="Viollet A."/>
            <person name="Wang B.B."/>
            <person name="Wang K."/>
            <person name="Wang M."/>
            <person name="Wang X."/>
            <person name="Warfsmann J."/>
            <person name="Weissenbach J."/>
            <person name="White D.D."/>
            <person name="White J.D."/>
            <person name="Wiley G.B."/>
            <person name="Wincker P."/>
            <person name="Xing Y."/>
            <person name="Yang L."/>
            <person name="Yao Z."/>
            <person name="Ying F."/>
            <person name="Zhai J."/>
            <person name="Zhou L."/>
            <person name="Zuber A."/>
            <person name="Denarie J."/>
            <person name="Dixon R.A."/>
            <person name="May G.D."/>
            <person name="Schwartz D.C."/>
            <person name="Rogers J."/>
            <person name="Quetier F."/>
            <person name="Town C.D."/>
            <person name="Roe B.A."/>
        </authorList>
    </citation>
    <scope>NUCLEOTIDE SEQUENCE [LARGE SCALE GENOMIC DNA]</scope>
    <source>
        <strain evidence="4">A17</strain>
        <strain evidence="5 6">cv. Jemalong A17</strain>
    </source>
</reference>
<proteinExistence type="predicted"/>
<dbReference type="EMBL" id="AC151523">
    <property type="protein sequence ID" value="ABD33344.1"/>
    <property type="molecule type" value="Genomic_DNA"/>
</dbReference>
<evidence type="ECO:0000256" key="1">
    <source>
        <dbReference type="SAM" id="MobiDB-lite"/>
    </source>
</evidence>
<dbReference type="STRING" id="3880.Q2HSE9"/>
<dbReference type="KEGG" id="mtr:11433842"/>
<evidence type="ECO:0000313" key="5">
    <source>
        <dbReference type="EnsemblPlants" id="AES77766"/>
    </source>
</evidence>
<feature type="region of interest" description="Disordered" evidence="1">
    <location>
        <begin position="330"/>
        <end position="465"/>
    </location>
</feature>
<dbReference type="PANTHER" id="PTHR47273">
    <property type="entry name" value="EXPRESSED PROTEIN"/>
    <property type="match status" value="1"/>
</dbReference>
<name>Q2HSE9_MEDTR</name>
<keyword evidence="6" id="KW-1185">Reference proteome</keyword>
<reference evidence="4 6" key="4">
    <citation type="journal article" date="2014" name="BMC Genomics">
        <title>An improved genome release (version Mt4.0) for the model legume Medicago truncatula.</title>
        <authorList>
            <person name="Tang H."/>
            <person name="Krishnakumar V."/>
            <person name="Bidwell S."/>
            <person name="Rosen B."/>
            <person name="Chan A."/>
            <person name="Zhou S."/>
            <person name="Gentzbittel L."/>
            <person name="Childs K.L."/>
            <person name="Yandell M."/>
            <person name="Gundlach H."/>
            <person name="Mayer K.F."/>
            <person name="Schwartz D.C."/>
            <person name="Town C.D."/>
        </authorList>
    </citation>
    <scope>GENOME REANNOTATION</scope>
    <source>
        <strain evidence="5 6">cv. Jemalong A17</strain>
    </source>
</reference>